<evidence type="ECO:0000259" key="3">
    <source>
        <dbReference type="Pfam" id="PF00501"/>
    </source>
</evidence>
<evidence type="ECO:0000313" key="5">
    <source>
        <dbReference type="EMBL" id="MFO7191751.1"/>
    </source>
</evidence>
<name>A0ABD6FEM3_9PSEU</name>
<dbReference type="InterPro" id="IPR020845">
    <property type="entry name" value="AMP-binding_CS"/>
</dbReference>
<dbReference type="InterPro" id="IPR045851">
    <property type="entry name" value="AMP-bd_C_sf"/>
</dbReference>
<dbReference type="PROSITE" id="PS00455">
    <property type="entry name" value="AMP_BINDING"/>
    <property type="match status" value="1"/>
</dbReference>
<evidence type="ECO:0000259" key="4">
    <source>
        <dbReference type="Pfam" id="PF13193"/>
    </source>
</evidence>
<keyword evidence="2" id="KW-0436">Ligase</keyword>
<dbReference type="InterPro" id="IPR025110">
    <property type="entry name" value="AMP-bd_C"/>
</dbReference>
<evidence type="ECO:0000256" key="1">
    <source>
        <dbReference type="ARBA" id="ARBA00006432"/>
    </source>
</evidence>
<organism evidence="5 6">
    <name type="scientific">Thermocrispum agreste</name>
    <dbReference type="NCBI Taxonomy" id="37925"/>
    <lineage>
        <taxon>Bacteria</taxon>
        <taxon>Bacillati</taxon>
        <taxon>Actinomycetota</taxon>
        <taxon>Actinomycetes</taxon>
        <taxon>Pseudonocardiales</taxon>
        <taxon>Pseudonocardiaceae</taxon>
        <taxon>Thermocrispum</taxon>
    </lineage>
</organism>
<comment type="similarity">
    <text evidence="1">Belongs to the ATP-dependent AMP-binding enzyme family.</text>
</comment>
<evidence type="ECO:0000313" key="6">
    <source>
        <dbReference type="Proteomes" id="UP000249324"/>
    </source>
</evidence>
<evidence type="ECO:0000256" key="2">
    <source>
        <dbReference type="ARBA" id="ARBA00022598"/>
    </source>
</evidence>
<dbReference type="GO" id="GO:0016874">
    <property type="term" value="F:ligase activity"/>
    <property type="evidence" value="ECO:0007669"/>
    <property type="project" value="UniProtKB-KW"/>
</dbReference>
<protein>
    <submittedName>
        <fullName evidence="5">AMP-binding protein</fullName>
    </submittedName>
</protein>
<dbReference type="Gene3D" id="3.40.50.12780">
    <property type="entry name" value="N-terminal domain of ligase-like"/>
    <property type="match status" value="1"/>
</dbReference>
<dbReference type="EMBL" id="QGUI02000047">
    <property type="protein sequence ID" value="MFO7191751.1"/>
    <property type="molecule type" value="Genomic_DNA"/>
</dbReference>
<dbReference type="InterPro" id="IPR000873">
    <property type="entry name" value="AMP-dep_synth/lig_dom"/>
</dbReference>
<dbReference type="Proteomes" id="UP000249324">
    <property type="component" value="Unassembled WGS sequence"/>
</dbReference>
<dbReference type="Pfam" id="PF13193">
    <property type="entry name" value="AMP-binding_C"/>
    <property type="match status" value="1"/>
</dbReference>
<feature type="domain" description="AMP-binding enzyme C-terminal" evidence="4">
    <location>
        <begin position="417"/>
        <end position="493"/>
    </location>
</feature>
<dbReference type="SUPFAM" id="SSF56801">
    <property type="entry name" value="Acetyl-CoA synthetase-like"/>
    <property type="match status" value="1"/>
</dbReference>
<dbReference type="PANTHER" id="PTHR43201:SF5">
    <property type="entry name" value="MEDIUM-CHAIN ACYL-COA LIGASE ACSF2, MITOCHONDRIAL"/>
    <property type="match status" value="1"/>
</dbReference>
<feature type="domain" description="AMP-dependent synthetase/ligase" evidence="3">
    <location>
        <begin position="8"/>
        <end position="357"/>
    </location>
</feature>
<reference evidence="5 6" key="1">
    <citation type="journal article" date="2021" name="BMC Genomics">
        <title>Genome-resolved metagenome and metatranscriptome analyses of thermophilic composting reveal key bacterial players and their metabolic interactions.</title>
        <authorList>
            <person name="Braga L.P.P."/>
            <person name="Pereira R.V."/>
            <person name="Martins L.F."/>
            <person name="Moura L.M.S."/>
            <person name="Sanchez F.B."/>
            <person name="Patane J.S.L."/>
            <person name="da Silva A.M."/>
            <person name="Setubal J.C."/>
        </authorList>
    </citation>
    <scope>NUCLEOTIDE SEQUENCE [LARGE SCALE GENOMIC DNA]</scope>
    <source>
        <strain evidence="5">ZC4RG45</strain>
    </source>
</reference>
<dbReference type="Gene3D" id="3.30.300.30">
    <property type="match status" value="1"/>
</dbReference>
<dbReference type="AlphaFoldDB" id="A0ABD6FEM3"/>
<dbReference type="InterPro" id="IPR042099">
    <property type="entry name" value="ANL_N_sf"/>
</dbReference>
<dbReference type="Pfam" id="PF00501">
    <property type="entry name" value="AMP-binding"/>
    <property type="match status" value="1"/>
</dbReference>
<sequence length="515" mass="55802">MTFAAVLARQRPGEIALRSAGREMSWEQVDRLLKRMVNGLLAVPFRPDRRVAVFAENSAETLLCYVAAMLAGCSAVPVNFHLTADEAAYIFADAGVDVVLADAATGRRAVEAARVAGAGLVVVRGEAVAGARSWDDWLASASDVEPPVDHPPLPPLVYTSGTTGKPKGTPLPPTSFVGGADIADHVERLKRNRWAEFGPHLVVGPMYHSGPLVSTRLLVAGVPVTVLGRFNAETVLSSIDKYRIGSTVMVPTHFIRLLALPPEVRARYDVSSLRYVLQVGATCPVDVKRSMIEWWGEVIWESYGASEVGTTCLISATEWLAHVGSVGRPIPPFEALVVDEQGNELPPGRQGRLYFRDTTGRGIVYHRAPEKERSVHLAPGVFTLGEVGYIDQDGYVYITDRFSDMVVSGGVNIYPAESEQVLAAHPDVVEVACIGVPHPEMGEELKAVVVPRDPQSPPDPAELLTFCRDRLAHYKCPRSVAFLAALPRSAMGKLDKRTLKERFASSGTLDQKIVS</sequence>
<comment type="caution">
    <text evidence="5">The sequence shown here is derived from an EMBL/GenBank/DDBJ whole genome shotgun (WGS) entry which is preliminary data.</text>
</comment>
<gene>
    <name evidence="5" type="ORF">DIU77_005865</name>
</gene>
<dbReference type="PANTHER" id="PTHR43201">
    <property type="entry name" value="ACYL-COA SYNTHETASE"/>
    <property type="match status" value="1"/>
</dbReference>
<accession>A0ABD6FEM3</accession>
<proteinExistence type="inferred from homology"/>